<dbReference type="KEGG" id="ppla:BBI15_05295"/>
<dbReference type="EMBL" id="CP016539">
    <property type="protein sequence ID" value="ANU19662.1"/>
    <property type="molecule type" value="Genomic_DNA"/>
</dbReference>
<keyword evidence="1" id="KW-0812">Transmembrane</keyword>
<dbReference type="STRING" id="1038856.BBI15_05295"/>
<evidence type="ECO:0000256" key="1">
    <source>
        <dbReference type="SAM" id="Phobius"/>
    </source>
</evidence>
<protein>
    <submittedName>
        <fullName evidence="2">Uncharacterized protein</fullName>
    </submittedName>
</protein>
<sequence>MDAEWVVGIAAGAIAAISGMKIANDKVKFNKRESQEQEIMNEFIVPFLPDVMGFYQLEVLGKDPFSTVDKEKLVDGIYRLSDKEAYRRFDRHGALFHMRAFPELAKSERQELLHFLFWYLDFVNNILEDVLNQTDPRIREAKLLEKQFAAWFICHEELQGDAPDSVLELIRHSSYFADALKEIEAGVFRELMADEELRSERRGNFARIIFQAFEMEACSEAELEAIQQFHEHFNKRYTHRNKGLIRF</sequence>
<dbReference type="RefSeq" id="WP_068869398.1">
    <property type="nucleotide sequence ID" value="NZ_CP016539.2"/>
</dbReference>
<evidence type="ECO:0000313" key="2">
    <source>
        <dbReference type="EMBL" id="ANU19662.1"/>
    </source>
</evidence>
<gene>
    <name evidence="2" type="ORF">BBI15_05295</name>
</gene>
<dbReference type="OrthoDB" id="2426075at2"/>
<organism evidence="2 3">
    <name type="scientific">Planococcus plakortidis</name>
    <dbReference type="NCBI Taxonomy" id="1038856"/>
    <lineage>
        <taxon>Bacteria</taxon>
        <taxon>Bacillati</taxon>
        <taxon>Bacillota</taxon>
        <taxon>Bacilli</taxon>
        <taxon>Bacillales</taxon>
        <taxon>Caryophanaceae</taxon>
        <taxon>Planococcus</taxon>
    </lineage>
</organism>
<dbReference type="Proteomes" id="UP000092650">
    <property type="component" value="Chromosome"/>
</dbReference>
<accession>A0A1C7E899</accession>
<keyword evidence="1" id="KW-0472">Membrane</keyword>
<proteinExistence type="predicted"/>
<feature type="transmembrane region" description="Helical" evidence="1">
    <location>
        <begin position="6"/>
        <end position="23"/>
    </location>
</feature>
<keyword evidence="3" id="KW-1185">Reference proteome</keyword>
<keyword evidence="1" id="KW-1133">Transmembrane helix</keyword>
<dbReference type="AlphaFoldDB" id="A0A1C7E899"/>
<reference evidence="2" key="1">
    <citation type="submission" date="2016-10" db="EMBL/GenBank/DDBJ databases">
        <authorList>
            <person name="See-Too W.S."/>
        </authorList>
    </citation>
    <scope>NUCLEOTIDE SEQUENCE [LARGE SCALE GENOMIC DNA]</scope>
    <source>
        <strain evidence="2">DSM 23997</strain>
    </source>
</reference>
<evidence type="ECO:0000313" key="3">
    <source>
        <dbReference type="Proteomes" id="UP000092650"/>
    </source>
</evidence>
<name>A0A1C7E899_9BACL</name>